<dbReference type="EMBL" id="AAZO01004400">
    <property type="status" value="NOT_ANNOTATED_CDS"/>
    <property type="molecule type" value="Genomic_DNA"/>
</dbReference>
<feature type="region of interest" description="Disordered" evidence="1">
    <location>
        <begin position="564"/>
        <end position="586"/>
    </location>
</feature>
<reference evidence="3" key="2">
    <citation type="submission" date="2007-04" db="EMBL/GenBank/DDBJ databases">
        <title>The genome of the human body louse.</title>
        <authorList>
            <consortium name="The Human Body Louse Genome Consortium"/>
            <person name="Kirkness E."/>
            <person name="Walenz B."/>
            <person name="Hass B."/>
            <person name="Bruggner R."/>
            <person name="Strausberg R."/>
        </authorList>
    </citation>
    <scope>NUCLEOTIDE SEQUENCE</scope>
    <source>
        <strain evidence="3">USDA</strain>
    </source>
</reference>
<feature type="compositionally biased region" description="Low complexity" evidence="1">
    <location>
        <begin position="326"/>
        <end position="342"/>
    </location>
</feature>
<keyword evidence="5" id="KW-1185">Reference proteome</keyword>
<feature type="compositionally biased region" description="Polar residues" evidence="1">
    <location>
        <begin position="449"/>
        <end position="459"/>
    </location>
</feature>
<feature type="compositionally biased region" description="Low complexity" evidence="1">
    <location>
        <begin position="437"/>
        <end position="448"/>
    </location>
</feature>
<feature type="transmembrane region" description="Helical" evidence="2">
    <location>
        <begin position="7"/>
        <end position="27"/>
    </location>
</feature>
<proteinExistence type="predicted"/>
<dbReference type="EnsemblMetazoa" id="PHUM376870-RA">
    <property type="protein sequence ID" value="PHUM376870-PA"/>
    <property type="gene ID" value="PHUM376870"/>
</dbReference>
<dbReference type="EMBL" id="DS235418">
    <property type="protein sequence ID" value="EEB15610.1"/>
    <property type="molecule type" value="Genomic_DNA"/>
</dbReference>
<keyword evidence="2" id="KW-1133">Transmembrane helix</keyword>
<feature type="compositionally biased region" description="Low complexity" evidence="1">
    <location>
        <begin position="410"/>
        <end position="427"/>
    </location>
</feature>
<dbReference type="KEGG" id="phu:Phum_PHUM376870"/>
<evidence type="ECO:0000313" key="5">
    <source>
        <dbReference type="Proteomes" id="UP000009046"/>
    </source>
</evidence>
<evidence type="ECO:0000313" key="3">
    <source>
        <dbReference type="EMBL" id="EEB15610.1"/>
    </source>
</evidence>
<dbReference type="VEuPathDB" id="VectorBase:PHUM376870"/>
<accession>E0VQF4</accession>
<reference evidence="3" key="1">
    <citation type="submission" date="2007-04" db="EMBL/GenBank/DDBJ databases">
        <title>Annotation of Pediculus humanus corporis strain USDA.</title>
        <authorList>
            <person name="Kirkness E."/>
            <person name="Hannick L."/>
            <person name="Hass B."/>
            <person name="Bruggner R."/>
            <person name="Lawson D."/>
            <person name="Bidwell S."/>
            <person name="Joardar V."/>
            <person name="Caler E."/>
            <person name="Walenz B."/>
            <person name="Inman J."/>
            <person name="Schobel S."/>
            <person name="Galinsky K."/>
            <person name="Amedeo P."/>
            <person name="Strausberg R."/>
        </authorList>
    </citation>
    <scope>NUCLEOTIDE SEQUENCE</scope>
    <source>
        <strain evidence="3">USDA</strain>
    </source>
</reference>
<dbReference type="HOGENOM" id="CLU_020702_0_0_1"/>
<sequence>MLAEVNWVVAIPASIFGTFCLISITFICTFGCRTKQPKDELTGVEGRVRITNPDEFKEEVNANNISADLLTEKVQKTAKRSLPDLPVDLNVSNRGDSTWEPNGDAVSELYATVVLQDEKNKNFARQKSDSDSGSQSAACPSNKDHPYDKLKKIEHPYAQVNDLDTNQGTNNTSQSINKSHKEVETPEHDEVKRLSSNQPESESNFVIPAANAITGNVTANDDLPYMTPPAHFSGDSQDSGKGYTSISVREPLSAILAESKSPSRRVDSHYATVSDDSDDMYAAIEDPSQIYTSESETYAQIHTGFTKLKNIPQPPSVDILKQITISPQPHSRQASSSSLASSTIIGSPKPEKRPFNSPLPPTPTKNPDSVEDVFVTAFKNAKSSSGSPKNLEDMYAKVNKKNRREINSLERGGSTESGVSESSDSLSFKLQTNTTESSHSCHSYLSKSPLTDSPSSNGLFPTESPISDKDLQSGYEKLGGCDSFDYDKQVDDDDDEDDDGCYETVNKNQSSESEPEYEKLKPQKHDYVNIERTDNSFNFDKMDSDASDGYTRVKVDSQDNEIYSKIDANESDGYARVEPQENSNSRDCDYAKVYKKKDKDKVDEPNYEKMEIGKTSEKKYNELNCEPTYESLNNEFDGDGLHEPNYESVRFVQKDNLKQQPSQVFRDCGESTATQS</sequence>
<evidence type="ECO:0000313" key="4">
    <source>
        <dbReference type="EnsemblMetazoa" id="PHUM376870-PA"/>
    </source>
</evidence>
<feature type="compositionally biased region" description="Basic and acidic residues" evidence="1">
    <location>
        <begin position="516"/>
        <end position="527"/>
    </location>
</feature>
<dbReference type="GeneID" id="8240249"/>
<dbReference type="CTD" id="8240249"/>
<feature type="compositionally biased region" description="Basic and acidic residues" evidence="1">
    <location>
        <begin position="179"/>
        <end position="193"/>
    </location>
</feature>
<feature type="compositionally biased region" description="Acidic residues" evidence="1">
    <location>
        <begin position="490"/>
        <end position="501"/>
    </location>
</feature>
<dbReference type="AlphaFoldDB" id="E0VQF4"/>
<gene>
    <name evidence="4" type="primary">8240249</name>
    <name evidence="3" type="ORF">Phum_PHUM376870</name>
</gene>
<feature type="compositionally biased region" description="Polar residues" evidence="1">
    <location>
        <begin position="162"/>
        <end position="177"/>
    </location>
</feature>
<feature type="region of interest" description="Disordered" evidence="1">
    <location>
        <begin position="122"/>
        <end position="148"/>
    </location>
</feature>
<dbReference type="eggNOG" id="ENOG502RYTB">
    <property type="taxonomic scope" value="Eukaryota"/>
</dbReference>
<protein>
    <submittedName>
        <fullName evidence="3 4">Uncharacterized protein</fullName>
    </submittedName>
</protein>
<evidence type="ECO:0000256" key="1">
    <source>
        <dbReference type="SAM" id="MobiDB-lite"/>
    </source>
</evidence>
<dbReference type="OrthoDB" id="440385at2759"/>
<feature type="region of interest" description="Disordered" evidence="1">
    <location>
        <begin position="161"/>
        <end position="201"/>
    </location>
</feature>
<keyword evidence="2" id="KW-0812">Transmembrane</keyword>
<evidence type="ECO:0000256" key="2">
    <source>
        <dbReference type="SAM" id="Phobius"/>
    </source>
</evidence>
<organism>
    <name type="scientific">Pediculus humanus subsp. corporis</name>
    <name type="common">Body louse</name>
    <dbReference type="NCBI Taxonomy" id="121224"/>
    <lineage>
        <taxon>Eukaryota</taxon>
        <taxon>Metazoa</taxon>
        <taxon>Ecdysozoa</taxon>
        <taxon>Arthropoda</taxon>
        <taxon>Hexapoda</taxon>
        <taxon>Insecta</taxon>
        <taxon>Pterygota</taxon>
        <taxon>Neoptera</taxon>
        <taxon>Paraneoptera</taxon>
        <taxon>Psocodea</taxon>
        <taxon>Troctomorpha</taxon>
        <taxon>Phthiraptera</taxon>
        <taxon>Anoplura</taxon>
        <taxon>Pediculidae</taxon>
        <taxon>Pediculus</taxon>
    </lineage>
</organism>
<keyword evidence="2" id="KW-0472">Membrane</keyword>
<dbReference type="STRING" id="121224.E0VQF4"/>
<dbReference type="Proteomes" id="UP000009046">
    <property type="component" value="Unassembled WGS sequence"/>
</dbReference>
<dbReference type="FunCoup" id="E0VQF4">
    <property type="interactions" value="196"/>
</dbReference>
<reference evidence="4" key="3">
    <citation type="submission" date="2020-05" db="UniProtKB">
        <authorList>
            <consortium name="EnsemblMetazoa"/>
        </authorList>
    </citation>
    <scope>IDENTIFICATION</scope>
    <source>
        <strain evidence="4">USDA</strain>
    </source>
</reference>
<dbReference type="RefSeq" id="XP_002428348.1">
    <property type="nucleotide sequence ID" value="XM_002428303.1"/>
</dbReference>
<dbReference type="InParanoid" id="E0VQF4"/>
<feature type="region of interest" description="Disordered" evidence="1">
    <location>
        <begin position="326"/>
        <end position="527"/>
    </location>
</feature>
<name>E0VQF4_PEDHC</name>